<sequence length="130" mass="14758">MELSIGEVAARTGLSVHTLRMYEREGLFHTEVRRDGLGRRVYGQPDLDWLDVCTKFRASGMPIESIRRFAALVRQGPGNEAERLELLRRHRLRVEEQLRQLGACLELIEGKVATYEEHVARGTAAGLWTG</sequence>
<gene>
    <name evidence="3" type="ORF">GCM10017581_097230</name>
</gene>
<dbReference type="CDD" id="cd01109">
    <property type="entry name" value="HTH_YyaN"/>
    <property type="match status" value="1"/>
</dbReference>
<evidence type="ECO:0000259" key="2">
    <source>
        <dbReference type="PROSITE" id="PS50937"/>
    </source>
</evidence>
<dbReference type="Gene3D" id="1.10.1660.10">
    <property type="match status" value="1"/>
</dbReference>
<reference evidence="3" key="1">
    <citation type="journal article" date="2014" name="Int. J. Syst. Evol. Microbiol.">
        <title>Complete genome sequence of Corynebacterium casei LMG S-19264T (=DSM 44701T), isolated from a smear-ripened cheese.</title>
        <authorList>
            <consortium name="US DOE Joint Genome Institute (JGI-PGF)"/>
            <person name="Walter F."/>
            <person name="Albersmeier A."/>
            <person name="Kalinowski J."/>
            <person name="Ruckert C."/>
        </authorList>
    </citation>
    <scope>NUCLEOTIDE SEQUENCE</scope>
    <source>
        <strain evidence="3">VKM Ac-1321</strain>
    </source>
</reference>
<dbReference type="PANTHER" id="PTHR30204:SF98">
    <property type="entry name" value="HTH-TYPE TRANSCRIPTIONAL REGULATOR ADHR"/>
    <property type="match status" value="1"/>
</dbReference>
<dbReference type="SMART" id="SM00422">
    <property type="entry name" value="HTH_MERR"/>
    <property type="match status" value="1"/>
</dbReference>
<feature type="domain" description="HTH merR-type" evidence="2">
    <location>
        <begin position="1"/>
        <end position="72"/>
    </location>
</feature>
<evidence type="ECO:0000256" key="1">
    <source>
        <dbReference type="ARBA" id="ARBA00023125"/>
    </source>
</evidence>
<dbReference type="Proteomes" id="UP001143480">
    <property type="component" value="Unassembled WGS sequence"/>
</dbReference>
<dbReference type="InterPro" id="IPR047057">
    <property type="entry name" value="MerR_fam"/>
</dbReference>
<dbReference type="AlphaFoldDB" id="A0A9W6NSY7"/>
<dbReference type="GO" id="GO:0003700">
    <property type="term" value="F:DNA-binding transcription factor activity"/>
    <property type="evidence" value="ECO:0007669"/>
    <property type="project" value="InterPro"/>
</dbReference>
<dbReference type="EMBL" id="BSFP01000119">
    <property type="protein sequence ID" value="GLL07963.1"/>
    <property type="molecule type" value="Genomic_DNA"/>
</dbReference>
<dbReference type="InterPro" id="IPR000551">
    <property type="entry name" value="MerR-type_HTH_dom"/>
</dbReference>
<dbReference type="RefSeq" id="WP_223104142.1">
    <property type="nucleotide sequence ID" value="NZ_BAAAXA010000001.1"/>
</dbReference>
<dbReference type="SUPFAM" id="SSF46955">
    <property type="entry name" value="Putative DNA-binding domain"/>
    <property type="match status" value="1"/>
</dbReference>
<reference evidence="3" key="2">
    <citation type="submission" date="2023-01" db="EMBL/GenBank/DDBJ databases">
        <authorList>
            <person name="Sun Q."/>
            <person name="Evtushenko L."/>
        </authorList>
    </citation>
    <scope>NUCLEOTIDE SEQUENCE</scope>
    <source>
        <strain evidence="3">VKM Ac-1321</strain>
    </source>
</reference>
<comment type="caution">
    <text evidence="3">The sequence shown here is derived from an EMBL/GenBank/DDBJ whole genome shotgun (WGS) entry which is preliminary data.</text>
</comment>
<accession>A0A9W6NSY7</accession>
<protein>
    <submittedName>
        <fullName evidence="3">MerR family transcriptional regulator</fullName>
    </submittedName>
</protein>
<keyword evidence="4" id="KW-1185">Reference proteome</keyword>
<dbReference type="PANTHER" id="PTHR30204">
    <property type="entry name" value="REDOX-CYCLING DRUG-SENSING TRANSCRIPTIONAL ACTIVATOR SOXR"/>
    <property type="match status" value="1"/>
</dbReference>
<dbReference type="Pfam" id="PF13411">
    <property type="entry name" value="MerR_1"/>
    <property type="match status" value="1"/>
</dbReference>
<dbReference type="PROSITE" id="PS50937">
    <property type="entry name" value="HTH_MERR_2"/>
    <property type="match status" value="1"/>
</dbReference>
<dbReference type="InterPro" id="IPR009061">
    <property type="entry name" value="DNA-bd_dom_put_sf"/>
</dbReference>
<organism evidence="3 4">
    <name type="scientific">Dactylosporangium matsuzakiense</name>
    <dbReference type="NCBI Taxonomy" id="53360"/>
    <lineage>
        <taxon>Bacteria</taxon>
        <taxon>Bacillati</taxon>
        <taxon>Actinomycetota</taxon>
        <taxon>Actinomycetes</taxon>
        <taxon>Micromonosporales</taxon>
        <taxon>Micromonosporaceae</taxon>
        <taxon>Dactylosporangium</taxon>
    </lineage>
</organism>
<dbReference type="GO" id="GO:0003677">
    <property type="term" value="F:DNA binding"/>
    <property type="evidence" value="ECO:0007669"/>
    <property type="project" value="UniProtKB-KW"/>
</dbReference>
<keyword evidence="1" id="KW-0238">DNA-binding</keyword>
<evidence type="ECO:0000313" key="3">
    <source>
        <dbReference type="EMBL" id="GLL07963.1"/>
    </source>
</evidence>
<dbReference type="PROSITE" id="PS00552">
    <property type="entry name" value="HTH_MERR_1"/>
    <property type="match status" value="1"/>
</dbReference>
<proteinExistence type="predicted"/>
<evidence type="ECO:0000313" key="4">
    <source>
        <dbReference type="Proteomes" id="UP001143480"/>
    </source>
</evidence>
<name>A0A9W6NSY7_9ACTN</name>